<dbReference type="HAMAP" id="MF_00009">
    <property type="entry name" value="Endoribonucl_YbeY"/>
    <property type="match status" value="1"/>
</dbReference>
<evidence type="ECO:0000256" key="2">
    <source>
        <dbReference type="ARBA" id="ARBA00022517"/>
    </source>
</evidence>
<dbReference type="RefSeq" id="WP_057824095.1">
    <property type="nucleotide sequence ID" value="NZ_AZFX01000036.1"/>
</dbReference>
<organism evidence="10 11">
    <name type="scientific">Lapidilactobacillus concavus DSM 17758</name>
    <dbReference type="NCBI Taxonomy" id="1423735"/>
    <lineage>
        <taxon>Bacteria</taxon>
        <taxon>Bacillati</taxon>
        <taxon>Bacillota</taxon>
        <taxon>Bacilli</taxon>
        <taxon>Lactobacillales</taxon>
        <taxon>Lactobacillaceae</taxon>
        <taxon>Lapidilactobacillus</taxon>
    </lineage>
</organism>
<comment type="function">
    <text evidence="9">Single strand-specific metallo-endoribonuclease involved in late-stage 70S ribosome quality control and in maturation of the 3' terminus of the 16S rRNA.</text>
</comment>
<dbReference type="GO" id="GO:0008270">
    <property type="term" value="F:zinc ion binding"/>
    <property type="evidence" value="ECO:0007669"/>
    <property type="project" value="UniProtKB-UniRule"/>
</dbReference>
<keyword evidence="11" id="KW-1185">Reference proteome</keyword>
<dbReference type="OrthoDB" id="9807740at2"/>
<evidence type="ECO:0000256" key="6">
    <source>
        <dbReference type="ARBA" id="ARBA00022759"/>
    </source>
</evidence>
<feature type="binding site" evidence="9">
    <location>
        <position position="129"/>
    </location>
    <ligand>
        <name>Zn(2+)</name>
        <dbReference type="ChEBI" id="CHEBI:29105"/>
        <note>catalytic</note>
    </ligand>
</feature>
<sequence>MNLEIINDEQLIPTARETWIDQLVDYAAKKLDLPDDTEMSISLITDEKIREINREYRQKDRVTDVISFAIEDGEDDDLPNFEELAEELDIPRNIGDLFIAPNHVAEQAKEYDHSFDREFGYTVVHGFLHLNGYDHIEPEDEKVMIKLQEEILDGYGLKR</sequence>
<evidence type="ECO:0000256" key="7">
    <source>
        <dbReference type="ARBA" id="ARBA00022801"/>
    </source>
</evidence>
<keyword evidence="9" id="KW-0963">Cytoplasm</keyword>
<protein>
    <recommendedName>
        <fullName evidence="9">Endoribonuclease YbeY</fullName>
        <ecNumber evidence="9">3.1.-.-</ecNumber>
    </recommendedName>
</protein>
<dbReference type="NCBIfam" id="TIGR00043">
    <property type="entry name" value="rRNA maturation RNase YbeY"/>
    <property type="match status" value="1"/>
</dbReference>
<evidence type="ECO:0000256" key="1">
    <source>
        <dbReference type="ARBA" id="ARBA00010875"/>
    </source>
</evidence>
<comment type="cofactor">
    <cofactor evidence="9">
        <name>Zn(2+)</name>
        <dbReference type="ChEBI" id="CHEBI:29105"/>
    </cofactor>
    <text evidence="9">Binds 1 zinc ion.</text>
</comment>
<keyword evidence="6 9" id="KW-0255">Endonuclease</keyword>
<dbReference type="GO" id="GO:0006364">
    <property type="term" value="P:rRNA processing"/>
    <property type="evidence" value="ECO:0007669"/>
    <property type="project" value="UniProtKB-UniRule"/>
</dbReference>
<dbReference type="InterPro" id="IPR023091">
    <property type="entry name" value="MetalPrtase_cat_dom_sf_prd"/>
</dbReference>
<keyword evidence="8 9" id="KW-0862">Zinc</keyword>
<dbReference type="GO" id="GO:0004521">
    <property type="term" value="F:RNA endonuclease activity"/>
    <property type="evidence" value="ECO:0007669"/>
    <property type="project" value="UniProtKB-UniRule"/>
</dbReference>
<dbReference type="AlphaFoldDB" id="A0A0R1VZ91"/>
<evidence type="ECO:0000313" key="10">
    <source>
        <dbReference type="EMBL" id="KRM10717.1"/>
    </source>
</evidence>
<dbReference type="EC" id="3.1.-.-" evidence="9"/>
<feature type="binding site" evidence="9">
    <location>
        <position position="125"/>
    </location>
    <ligand>
        <name>Zn(2+)</name>
        <dbReference type="ChEBI" id="CHEBI:29105"/>
        <note>catalytic</note>
    </ligand>
</feature>
<gene>
    <name evidence="9" type="primary">ybeY</name>
    <name evidence="10" type="ORF">FC15_GL001322</name>
</gene>
<keyword evidence="3 9" id="KW-0698">rRNA processing</keyword>
<feature type="binding site" evidence="9">
    <location>
        <position position="135"/>
    </location>
    <ligand>
        <name>Zn(2+)</name>
        <dbReference type="ChEBI" id="CHEBI:29105"/>
        <note>catalytic</note>
    </ligand>
</feature>
<dbReference type="STRING" id="1423735.FC15_GL001322"/>
<dbReference type="EMBL" id="AZFX01000036">
    <property type="protein sequence ID" value="KRM10717.1"/>
    <property type="molecule type" value="Genomic_DNA"/>
</dbReference>
<keyword evidence="4 9" id="KW-0540">Nuclease</keyword>
<dbReference type="PANTHER" id="PTHR46986">
    <property type="entry name" value="ENDORIBONUCLEASE YBEY, CHLOROPLASTIC"/>
    <property type="match status" value="1"/>
</dbReference>
<dbReference type="GO" id="GO:0005737">
    <property type="term" value="C:cytoplasm"/>
    <property type="evidence" value="ECO:0007669"/>
    <property type="project" value="UniProtKB-SubCell"/>
</dbReference>
<comment type="similarity">
    <text evidence="1 9">Belongs to the endoribonuclease YbeY family.</text>
</comment>
<keyword evidence="5 9" id="KW-0479">Metal-binding</keyword>
<dbReference type="SUPFAM" id="SSF55486">
    <property type="entry name" value="Metalloproteases ('zincins'), catalytic domain"/>
    <property type="match status" value="1"/>
</dbReference>
<keyword evidence="10" id="KW-0482">Metalloprotease</keyword>
<dbReference type="Proteomes" id="UP000051315">
    <property type="component" value="Unassembled WGS sequence"/>
</dbReference>
<proteinExistence type="inferred from homology"/>
<evidence type="ECO:0000313" key="11">
    <source>
        <dbReference type="Proteomes" id="UP000051315"/>
    </source>
</evidence>
<evidence type="ECO:0000256" key="3">
    <source>
        <dbReference type="ARBA" id="ARBA00022552"/>
    </source>
</evidence>
<dbReference type="Pfam" id="PF02130">
    <property type="entry name" value="YbeY"/>
    <property type="match status" value="1"/>
</dbReference>
<keyword evidence="2 9" id="KW-0690">Ribosome biogenesis</keyword>
<dbReference type="InterPro" id="IPR002036">
    <property type="entry name" value="YbeY"/>
</dbReference>
<name>A0A0R1VZ91_9LACO</name>
<keyword evidence="10" id="KW-0645">Protease</keyword>
<comment type="subcellular location">
    <subcellularLocation>
        <location evidence="9">Cytoplasm</location>
    </subcellularLocation>
</comment>
<accession>A0A0R1VZ91</accession>
<dbReference type="GO" id="GO:0004222">
    <property type="term" value="F:metalloendopeptidase activity"/>
    <property type="evidence" value="ECO:0007669"/>
    <property type="project" value="InterPro"/>
</dbReference>
<comment type="caution">
    <text evidence="10">The sequence shown here is derived from an EMBL/GenBank/DDBJ whole genome shotgun (WGS) entry which is preliminary data.</text>
</comment>
<dbReference type="Gene3D" id="3.40.390.30">
    <property type="entry name" value="Metalloproteases ('zincins'), catalytic domain"/>
    <property type="match status" value="1"/>
</dbReference>
<evidence type="ECO:0000256" key="8">
    <source>
        <dbReference type="ARBA" id="ARBA00022833"/>
    </source>
</evidence>
<evidence type="ECO:0000256" key="4">
    <source>
        <dbReference type="ARBA" id="ARBA00022722"/>
    </source>
</evidence>
<dbReference type="PROSITE" id="PS01306">
    <property type="entry name" value="UPF0054"/>
    <property type="match status" value="1"/>
</dbReference>
<dbReference type="PATRIC" id="fig|1423735.3.peg.1368"/>
<dbReference type="InterPro" id="IPR020549">
    <property type="entry name" value="YbeY_CS"/>
</dbReference>
<dbReference type="GO" id="GO:0006508">
    <property type="term" value="P:proteolysis"/>
    <property type="evidence" value="ECO:0007669"/>
    <property type="project" value="UniProtKB-KW"/>
</dbReference>
<evidence type="ECO:0000256" key="9">
    <source>
        <dbReference type="HAMAP-Rule" id="MF_00009"/>
    </source>
</evidence>
<reference evidence="10 11" key="1">
    <citation type="journal article" date="2015" name="Genome Announc.">
        <title>Expanding the biotechnology potential of lactobacilli through comparative genomics of 213 strains and associated genera.</title>
        <authorList>
            <person name="Sun Z."/>
            <person name="Harris H.M."/>
            <person name="McCann A."/>
            <person name="Guo C."/>
            <person name="Argimon S."/>
            <person name="Zhang W."/>
            <person name="Yang X."/>
            <person name="Jeffery I.B."/>
            <person name="Cooney J.C."/>
            <person name="Kagawa T.F."/>
            <person name="Liu W."/>
            <person name="Song Y."/>
            <person name="Salvetti E."/>
            <person name="Wrobel A."/>
            <person name="Rasinkangas P."/>
            <person name="Parkhill J."/>
            <person name="Rea M.C."/>
            <person name="O'Sullivan O."/>
            <person name="Ritari J."/>
            <person name="Douillard F.P."/>
            <person name="Paul Ross R."/>
            <person name="Yang R."/>
            <person name="Briner A.E."/>
            <person name="Felis G.E."/>
            <person name="de Vos W.M."/>
            <person name="Barrangou R."/>
            <person name="Klaenhammer T.R."/>
            <person name="Caufield P.W."/>
            <person name="Cui Y."/>
            <person name="Zhang H."/>
            <person name="O'Toole P.W."/>
        </authorList>
    </citation>
    <scope>NUCLEOTIDE SEQUENCE [LARGE SCALE GENOMIC DNA]</scope>
    <source>
        <strain evidence="10 11">DSM 17758</strain>
    </source>
</reference>
<keyword evidence="7 9" id="KW-0378">Hydrolase</keyword>
<evidence type="ECO:0000256" key="5">
    <source>
        <dbReference type="ARBA" id="ARBA00022723"/>
    </source>
</evidence>
<dbReference type="PANTHER" id="PTHR46986:SF1">
    <property type="entry name" value="ENDORIBONUCLEASE YBEY, CHLOROPLASTIC"/>
    <property type="match status" value="1"/>
</dbReference>